<evidence type="ECO:0000313" key="1">
    <source>
        <dbReference type="EMBL" id="PMD22266.1"/>
    </source>
</evidence>
<proteinExistence type="predicted"/>
<reference evidence="1 2" key="1">
    <citation type="submission" date="2016-05" db="EMBL/GenBank/DDBJ databases">
        <title>A degradative enzymes factory behind the ericoid mycorrhizal symbiosis.</title>
        <authorList>
            <consortium name="DOE Joint Genome Institute"/>
            <person name="Martino E."/>
            <person name="Morin E."/>
            <person name="Grelet G."/>
            <person name="Kuo A."/>
            <person name="Kohler A."/>
            <person name="Daghino S."/>
            <person name="Barry K."/>
            <person name="Choi C."/>
            <person name="Cichocki N."/>
            <person name="Clum A."/>
            <person name="Copeland A."/>
            <person name="Hainaut M."/>
            <person name="Haridas S."/>
            <person name="Labutti K."/>
            <person name="Lindquist E."/>
            <person name="Lipzen A."/>
            <person name="Khouja H.-R."/>
            <person name="Murat C."/>
            <person name="Ohm R."/>
            <person name="Olson A."/>
            <person name="Spatafora J."/>
            <person name="Veneault-Fourrey C."/>
            <person name="Henrissat B."/>
            <person name="Grigoriev I."/>
            <person name="Martin F."/>
            <person name="Perotto S."/>
        </authorList>
    </citation>
    <scope>NUCLEOTIDE SEQUENCE [LARGE SCALE GENOMIC DNA]</scope>
    <source>
        <strain evidence="1 2">UAMH 7357</strain>
    </source>
</reference>
<name>A0A2J6Q7L1_9HELO</name>
<dbReference type="AlphaFoldDB" id="A0A2J6Q7L1"/>
<dbReference type="SUPFAM" id="SSF57850">
    <property type="entry name" value="RING/U-box"/>
    <property type="match status" value="1"/>
</dbReference>
<dbReference type="EMBL" id="KZ613478">
    <property type="protein sequence ID" value="PMD22266.1"/>
    <property type="molecule type" value="Genomic_DNA"/>
</dbReference>
<protein>
    <submittedName>
        <fullName evidence="1">Uncharacterized protein</fullName>
    </submittedName>
</protein>
<organism evidence="1 2">
    <name type="scientific">Hyaloscypha hepaticicola</name>
    <dbReference type="NCBI Taxonomy" id="2082293"/>
    <lineage>
        <taxon>Eukaryota</taxon>
        <taxon>Fungi</taxon>
        <taxon>Dikarya</taxon>
        <taxon>Ascomycota</taxon>
        <taxon>Pezizomycotina</taxon>
        <taxon>Leotiomycetes</taxon>
        <taxon>Helotiales</taxon>
        <taxon>Hyaloscyphaceae</taxon>
        <taxon>Hyaloscypha</taxon>
    </lineage>
</organism>
<sequence length="240" mass="27152">MCRLHTEVLFLPCGHTCFDRASKKSCDCKKDFLSMTVSKNRCLSCLQALKSPEEATPQNPITKTEIADIEDWLRRLKDLCKVETAIYGPLPVELLPARLEADEPRTAALLKMLVRVRPVQLDYKPNHFLTDRCVFIFPVIKVVPPGTIQLEHEKWGVCWGSLTTNDPEEACSGQGARRLPCGHIFERKCLVSTFNIGNGPNPKEETDALLAVSYSEFLSRDIPHHFHSTKKASRSTRTWC</sequence>
<gene>
    <name evidence="1" type="ORF">NA56DRAFT_719028</name>
</gene>
<dbReference type="Proteomes" id="UP000235672">
    <property type="component" value="Unassembled WGS sequence"/>
</dbReference>
<evidence type="ECO:0000313" key="2">
    <source>
        <dbReference type="Proteomes" id="UP000235672"/>
    </source>
</evidence>
<accession>A0A2J6Q7L1</accession>
<dbReference type="STRING" id="1745343.A0A2J6Q7L1"/>
<keyword evidence="2" id="KW-1185">Reference proteome</keyword>